<name>A0A1E1WV31_PECGO</name>
<dbReference type="PANTHER" id="PTHR48032">
    <property type="entry name" value="RNA-BINDING PROTEIN MUSASHI HOMOLOG RBP6"/>
    <property type="match status" value="1"/>
</dbReference>
<dbReference type="GO" id="GO:0005737">
    <property type="term" value="C:cytoplasm"/>
    <property type="evidence" value="ECO:0007669"/>
    <property type="project" value="UniProtKB-SubCell"/>
</dbReference>
<keyword evidence="3" id="KW-0963">Cytoplasm</keyword>
<dbReference type="SMART" id="SM00360">
    <property type="entry name" value="RRM"/>
    <property type="match status" value="2"/>
</dbReference>
<evidence type="ECO:0000313" key="9">
    <source>
        <dbReference type="EMBL" id="JAT90651.1"/>
    </source>
</evidence>
<dbReference type="InterPro" id="IPR000504">
    <property type="entry name" value="RRM_dom"/>
</dbReference>
<evidence type="ECO:0000256" key="5">
    <source>
        <dbReference type="ARBA" id="ARBA00022737"/>
    </source>
</evidence>
<keyword evidence="5" id="KW-0677">Repeat</keyword>
<dbReference type="Gene3D" id="3.30.70.330">
    <property type="match status" value="2"/>
</dbReference>
<dbReference type="FunFam" id="3.30.70.330:FF:000025">
    <property type="entry name" value="RNA-binding protein Musashi homolog 2 isoform X1"/>
    <property type="match status" value="1"/>
</dbReference>
<feature type="non-terminal residue" evidence="9">
    <location>
        <position position="301"/>
    </location>
</feature>
<evidence type="ECO:0000256" key="7">
    <source>
        <dbReference type="PROSITE-ProRule" id="PRU00176"/>
    </source>
</evidence>
<dbReference type="OrthoDB" id="1875751at2759"/>
<dbReference type="InterPro" id="IPR034126">
    <property type="entry name" value="MSI_RRM2"/>
</dbReference>
<feature type="non-terminal residue" evidence="9">
    <location>
        <position position="1"/>
    </location>
</feature>
<evidence type="ECO:0000256" key="1">
    <source>
        <dbReference type="ARBA" id="ARBA00004496"/>
    </source>
</evidence>
<keyword evidence="4" id="KW-0597">Phosphoprotein</keyword>
<accession>A0A1E1WV31</accession>
<feature type="domain" description="RRM" evidence="8">
    <location>
        <begin position="51"/>
        <end position="130"/>
    </location>
</feature>
<dbReference type="CDD" id="cd12323">
    <property type="entry name" value="RRM2_MSI"/>
    <property type="match status" value="1"/>
</dbReference>
<dbReference type="AlphaFoldDB" id="A0A1E1WV31"/>
<reference evidence="9" key="1">
    <citation type="submission" date="2015-09" db="EMBL/GenBank/DDBJ databases">
        <title>De novo assembly of Pectinophora gossypiella (Pink Bollworm) gut transcriptome.</title>
        <authorList>
            <person name="Tassone E.E."/>
        </authorList>
    </citation>
    <scope>NUCLEOTIDE SEQUENCE</scope>
</reference>
<keyword evidence="6 7" id="KW-0694">RNA-binding</keyword>
<dbReference type="FunFam" id="3.30.70.330:FF:000020">
    <property type="entry name" value="RNA-binding protein Musashi homolog 2 isoform X1"/>
    <property type="match status" value="1"/>
</dbReference>
<evidence type="ECO:0000256" key="6">
    <source>
        <dbReference type="ARBA" id="ARBA00022884"/>
    </source>
</evidence>
<dbReference type="InterPro" id="IPR012677">
    <property type="entry name" value="Nucleotide-bd_a/b_plait_sf"/>
</dbReference>
<comment type="similarity">
    <text evidence="2">Belongs to the Musashi family.</text>
</comment>
<evidence type="ECO:0000256" key="4">
    <source>
        <dbReference type="ARBA" id="ARBA00022553"/>
    </source>
</evidence>
<dbReference type="GO" id="GO:0006417">
    <property type="term" value="P:regulation of translation"/>
    <property type="evidence" value="ECO:0007669"/>
    <property type="project" value="TreeGrafter"/>
</dbReference>
<dbReference type="Pfam" id="PF00076">
    <property type="entry name" value="RRM_1"/>
    <property type="match status" value="2"/>
</dbReference>
<evidence type="ECO:0000256" key="3">
    <source>
        <dbReference type="ARBA" id="ARBA00022490"/>
    </source>
</evidence>
<dbReference type="CDD" id="cd12576">
    <property type="entry name" value="RRM1_MSI"/>
    <property type="match status" value="1"/>
</dbReference>
<evidence type="ECO:0000259" key="8">
    <source>
        <dbReference type="PROSITE" id="PS50102"/>
    </source>
</evidence>
<proteinExistence type="inferred from homology"/>
<evidence type="ECO:0000256" key="2">
    <source>
        <dbReference type="ARBA" id="ARBA00006635"/>
    </source>
</evidence>
<gene>
    <name evidence="9" type="ORF">g.4862</name>
</gene>
<sequence length="301" mass="33218">VVGSATERLREPSPPRRRSLVVVVRPPAPEPMETQNQDVAHSPAEVPNDPGKMFVGGLSWQTSPESLRDYFSKFGEITEVMVMKDPTTRRSRGFGFITFGDPASVDKVLAQGTHELDGKKIDPKVAFPRRAHPKVSGELEEAFQDPTMVTRTKKIFVGGLSAPTTLEDVKNYFEQFGPIEDAMLMFDKQTNRHRGFGFVTFQSEDIVDKVCEIHFHEINNKMVECKKAQPKEVMLPANLAKTRAAGRGAYDFMWSLGALPDGFPAAYAAYAAGRSYSGYPSFGLPYPAVMNNYQAAAAGFG</sequence>
<dbReference type="InterPro" id="IPR035979">
    <property type="entry name" value="RBD_domain_sf"/>
</dbReference>
<protein>
    <recommendedName>
        <fullName evidence="8">RRM domain-containing protein</fullName>
    </recommendedName>
</protein>
<dbReference type="SUPFAM" id="SSF54928">
    <property type="entry name" value="RNA-binding domain, RBD"/>
    <property type="match status" value="2"/>
</dbReference>
<organism evidence="9">
    <name type="scientific">Pectinophora gossypiella</name>
    <name type="common">Cotton pink bollworm</name>
    <name type="synonym">Depressaria gossypiella</name>
    <dbReference type="NCBI Taxonomy" id="13191"/>
    <lineage>
        <taxon>Eukaryota</taxon>
        <taxon>Metazoa</taxon>
        <taxon>Ecdysozoa</taxon>
        <taxon>Arthropoda</taxon>
        <taxon>Hexapoda</taxon>
        <taxon>Insecta</taxon>
        <taxon>Pterygota</taxon>
        <taxon>Neoptera</taxon>
        <taxon>Endopterygota</taxon>
        <taxon>Lepidoptera</taxon>
        <taxon>Glossata</taxon>
        <taxon>Ditrysia</taxon>
        <taxon>Gelechioidea</taxon>
        <taxon>Gelechiidae</taxon>
        <taxon>Apatetrinae</taxon>
        <taxon>Pectinophora</taxon>
    </lineage>
</organism>
<feature type="domain" description="RRM" evidence="8">
    <location>
        <begin position="153"/>
        <end position="230"/>
    </location>
</feature>
<dbReference type="PANTHER" id="PTHR48032:SF18">
    <property type="entry name" value="RRM DOMAIN-CONTAINING PROTEIN"/>
    <property type="match status" value="1"/>
</dbReference>
<dbReference type="PROSITE" id="PS50102">
    <property type="entry name" value="RRM"/>
    <property type="match status" value="2"/>
</dbReference>
<dbReference type="EMBL" id="GDQN01000403">
    <property type="protein sequence ID" value="JAT90651.1"/>
    <property type="molecule type" value="Transcribed_RNA"/>
</dbReference>
<comment type="subcellular location">
    <subcellularLocation>
        <location evidence="1">Cytoplasm</location>
    </subcellularLocation>
</comment>
<dbReference type="GO" id="GO:0003729">
    <property type="term" value="F:mRNA binding"/>
    <property type="evidence" value="ECO:0007669"/>
    <property type="project" value="TreeGrafter"/>
</dbReference>